<dbReference type="InterPro" id="IPR036047">
    <property type="entry name" value="F-box-like_dom_sf"/>
</dbReference>
<feature type="domain" description="F-box associated beta-propeller type 1" evidence="1">
    <location>
        <begin position="56"/>
        <end position="248"/>
    </location>
</feature>
<dbReference type="AlphaFoldDB" id="V4K947"/>
<feature type="domain" description="F-box associated beta-propeller type 1" evidence="1">
    <location>
        <begin position="250"/>
        <end position="327"/>
    </location>
</feature>
<sequence length="338" mass="38955">MTTTIYDLGPDLVEEKILAKVPITSLRAVRSTCKLWHTLTKEWVLGRGAARQQFLGFMTLDLKVFSVRFNLCRKEEEEDLVDLSIKKVASLEQVLEISKVIHCDGLLLCLTEDKWIEPRTSFHTADRYALGYDKNKNNHNHKILRFLDRNSDGFGYEIYDLSSGSWRVLDVSGNTYFFAQEKDPNSGGEWIQEIEDFLICFDFTTESFGQRLPLPFHSYTNPHAWDVTVTLSCVRDEQLAVLHNQDNMLVKVRFYLEAGSFFVDEEEKLAVVFDLDRYEGTNIARYLTICDFGEAPNVDGEPYCVGDREYCSALVCPSSYIPSLIRINQTCKRKERDD</sequence>
<dbReference type="Proteomes" id="UP000030689">
    <property type="component" value="Unassembled WGS sequence"/>
</dbReference>
<dbReference type="NCBIfam" id="TIGR01640">
    <property type="entry name" value="F_box_assoc_1"/>
    <property type="match status" value="1"/>
</dbReference>
<dbReference type="InterPro" id="IPR006527">
    <property type="entry name" value="F-box-assoc_dom_typ1"/>
</dbReference>
<dbReference type="PANTHER" id="PTHR47993">
    <property type="entry name" value="OS09G0372900 PROTEIN-RELATED"/>
    <property type="match status" value="1"/>
</dbReference>
<organism evidence="2 3">
    <name type="scientific">Eutrema salsugineum</name>
    <name type="common">Saltwater cress</name>
    <name type="synonym">Sisymbrium salsugineum</name>
    <dbReference type="NCBI Taxonomy" id="72664"/>
    <lineage>
        <taxon>Eukaryota</taxon>
        <taxon>Viridiplantae</taxon>
        <taxon>Streptophyta</taxon>
        <taxon>Embryophyta</taxon>
        <taxon>Tracheophyta</taxon>
        <taxon>Spermatophyta</taxon>
        <taxon>Magnoliopsida</taxon>
        <taxon>eudicotyledons</taxon>
        <taxon>Gunneridae</taxon>
        <taxon>Pentapetalae</taxon>
        <taxon>rosids</taxon>
        <taxon>malvids</taxon>
        <taxon>Brassicales</taxon>
        <taxon>Brassicaceae</taxon>
        <taxon>Eutremeae</taxon>
        <taxon>Eutrema</taxon>
    </lineage>
</organism>
<dbReference type="Gramene" id="ESQ34170">
    <property type="protein sequence ID" value="ESQ34170"/>
    <property type="gene ID" value="EUTSA_v10009944mg"/>
</dbReference>
<dbReference type="SUPFAM" id="SSF81383">
    <property type="entry name" value="F-box domain"/>
    <property type="match status" value="1"/>
</dbReference>
<accession>V4K947</accession>
<dbReference type="InterPro" id="IPR017451">
    <property type="entry name" value="F-box-assoc_interact_dom"/>
</dbReference>
<dbReference type="KEGG" id="eus:EUTSA_v10009944mg"/>
<gene>
    <name evidence="2" type="ORF">EUTSA_v10009944mg</name>
</gene>
<evidence type="ECO:0000313" key="2">
    <source>
        <dbReference type="EMBL" id="ESQ34170.1"/>
    </source>
</evidence>
<dbReference type="PANTHER" id="PTHR47993:SF147">
    <property type="entry name" value="F-BOX ASSOCIATED DOMAIN-CONTAINING PROTEIN"/>
    <property type="match status" value="1"/>
</dbReference>
<evidence type="ECO:0000259" key="1">
    <source>
        <dbReference type="Pfam" id="PF07734"/>
    </source>
</evidence>
<proteinExistence type="predicted"/>
<evidence type="ECO:0000313" key="3">
    <source>
        <dbReference type="Proteomes" id="UP000030689"/>
    </source>
</evidence>
<reference evidence="2 3" key="1">
    <citation type="journal article" date="2013" name="Front. Plant Sci.">
        <title>The Reference Genome of the Halophytic Plant Eutrema salsugineum.</title>
        <authorList>
            <person name="Yang R."/>
            <person name="Jarvis D.E."/>
            <person name="Chen H."/>
            <person name="Beilstein M.A."/>
            <person name="Grimwood J."/>
            <person name="Jenkins J."/>
            <person name="Shu S."/>
            <person name="Prochnik S."/>
            <person name="Xin M."/>
            <person name="Ma C."/>
            <person name="Schmutz J."/>
            <person name="Wing R.A."/>
            <person name="Mitchell-Olds T."/>
            <person name="Schumaker K.S."/>
            <person name="Wang X."/>
        </authorList>
    </citation>
    <scope>NUCLEOTIDE SEQUENCE [LARGE SCALE GENOMIC DNA]</scope>
</reference>
<dbReference type="InterPro" id="IPR050233">
    <property type="entry name" value="A_thaliana_F-box"/>
</dbReference>
<protein>
    <recommendedName>
        <fullName evidence="1">F-box associated beta-propeller type 1 domain-containing protein</fullName>
    </recommendedName>
</protein>
<keyword evidence="3" id="KW-1185">Reference proteome</keyword>
<name>V4K947_EUTSA</name>
<dbReference type="Pfam" id="PF07734">
    <property type="entry name" value="FBA_1"/>
    <property type="match status" value="2"/>
</dbReference>
<dbReference type="EMBL" id="KI517683">
    <property type="protein sequence ID" value="ESQ34170.1"/>
    <property type="molecule type" value="Genomic_DNA"/>
</dbReference>